<evidence type="ECO:0008006" key="3">
    <source>
        <dbReference type="Google" id="ProtNLM"/>
    </source>
</evidence>
<keyword evidence="2" id="KW-1185">Reference proteome</keyword>
<dbReference type="EMBL" id="BMIC01000005">
    <property type="protein sequence ID" value="GFZ91096.1"/>
    <property type="molecule type" value="Genomic_DNA"/>
</dbReference>
<dbReference type="Proteomes" id="UP000598120">
    <property type="component" value="Unassembled WGS sequence"/>
</dbReference>
<name>A0A8J2TTW3_9FLAO</name>
<evidence type="ECO:0000313" key="1">
    <source>
        <dbReference type="EMBL" id="GFZ91096.1"/>
    </source>
</evidence>
<dbReference type="SUPFAM" id="SSF158682">
    <property type="entry name" value="TerB-like"/>
    <property type="match status" value="1"/>
</dbReference>
<dbReference type="InterPro" id="IPR029024">
    <property type="entry name" value="TerB-like"/>
</dbReference>
<sequence length="134" mass="15691">MEIININTELKSHFLRLYQIALSDENFSHLEMQLLYKFAEERAISKIELDAILTGYAGDVIVPQTLEMKIEYLYDFALMIWADEVVSIDEEITLKKYIKVFGFIEENIDELSAYLLRSAKEHKPKNEILAELKE</sequence>
<accession>A0A8J2TTW3</accession>
<reference evidence="1 2" key="1">
    <citation type="journal article" date="2014" name="Int. J. Syst. Evol. Microbiol.">
        <title>Complete genome sequence of Corynebacterium casei LMG S-19264T (=DSM 44701T), isolated from a smear-ripened cheese.</title>
        <authorList>
            <consortium name="US DOE Joint Genome Institute (JGI-PGF)"/>
            <person name="Walter F."/>
            <person name="Albersmeier A."/>
            <person name="Kalinowski J."/>
            <person name="Ruckert C."/>
        </authorList>
    </citation>
    <scope>NUCLEOTIDE SEQUENCE [LARGE SCALE GENOMIC DNA]</scope>
    <source>
        <strain evidence="1 2">CGMCC 1.15295</strain>
    </source>
</reference>
<evidence type="ECO:0000313" key="2">
    <source>
        <dbReference type="Proteomes" id="UP000598120"/>
    </source>
</evidence>
<dbReference type="AlphaFoldDB" id="A0A8J2TTW3"/>
<gene>
    <name evidence="1" type="ORF">GCM10011531_23590</name>
</gene>
<protein>
    <recommendedName>
        <fullName evidence="3">Co-chaperone DjlA N-terminal domain-containing protein</fullName>
    </recommendedName>
</protein>
<organism evidence="1 2">
    <name type="scientific">Aquaticitalea lipolytica</name>
    <dbReference type="NCBI Taxonomy" id="1247562"/>
    <lineage>
        <taxon>Bacteria</taxon>
        <taxon>Pseudomonadati</taxon>
        <taxon>Bacteroidota</taxon>
        <taxon>Flavobacteriia</taxon>
        <taxon>Flavobacteriales</taxon>
        <taxon>Flavobacteriaceae</taxon>
        <taxon>Aquaticitalea</taxon>
    </lineage>
</organism>
<dbReference type="RefSeq" id="WP_188606590.1">
    <property type="nucleotide sequence ID" value="NZ_BMIC01000005.1"/>
</dbReference>
<comment type="caution">
    <text evidence="1">The sequence shown here is derived from an EMBL/GenBank/DDBJ whole genome shotgun (WGS) entry which is preliminary data.</text>
</comment>
<proteinExistence type="predicted"/>